<evidence type="ECO:0000256" key="6">
    <source>
        <dbReference type="RuleBase" id="RU363053"/>
    </source>
</evidence>
<protein>
    <submittedName>
        <fullName evidence="7">Uncharacterized protein</fullName>
    </submittedName>
</protein>
<dbReference type="AlphaFoldDB" id="A0A2S4PW18"/>
<comment type="similarity">
    <text evidence="2 6">Belongs to the peroxisomal membrane protein PXMP2/4 family.</text>
</comment>
<sequence>MVTNAILSGIADTVAQSITAIRIATSRTLEDSQNSDSEGIEFHDLDRKNSILQHDEVIEPRLQSSPFDFERLMRFMAYGFMMAPPQFKWFQFLSKTFPITKESGLLSAVKMVAFDQMIYAPIGVATFFTVMTVAEGGGRRAVSTKLRDMFIPTLKANYMVWPLVQMVNFRLMPVRFQLPFVSTVGIAWTAYLSLSNASEDVEIRSVPQSPNIRLS</sequence>
<evidence type="ECO:0000256" key="3">
    <source>
        <dbReference type="ARBA" id="ARBA00022692"/>
    </source>
</evidence>
<evidence type="ECO:0000256" key="4">
    <source>
        <dbReference type="ARBA" id="ARBA00022989"/>
    </source>
</evidence>
<dbReference type="Proteomes" id="UP000237438">
    <property type="component" value="Unassembled WGS sequence"/>
</dbReference>
<keyword evidence="5" id="KW-0472">Membrane</keyword>
<dbReference type="PANTHER" id="PTHR11266:SF50">
    <property type="entry name" value="VACUOLAR MEMBRANE PROTEIN YOR292C"/>
    <property type="match status" value="1"/>
</dbReference>
<evidence type="ECO:0000256" key="5">
    <source>
        <dbReference type="ARBA" id="ARBA00023136"/>
    </source>
</evidence>
<dbReference type="EMBL" id="PEDP01000372">
    <property type="protein sequence ID" value="POS86240.1"/>
    <property type="molecule type" value="Genomic_DNA"/>
</dbReference>
<accession>A0A2S4PW18</accession>
<name>A0A2S4PW18_9PEZI</name>
<organism evidence="7 8">
    <name type="scientific">Erysiphe pulchra</name>
    <dbReference type="NCBI Taxonomy" id="225359"/>
    <lineage>
        <taxon>Eukaryota</taxon>
        <taxon>Fungi</taxon>
        <taxon>Dikarya</taxon>
        <taxon>Ascomycota</taxon>
        <taxon>Pezizomycotina</taxon>
        <taxon>Leotiomycetes</taxon>
        <taxon>Erysiphales</taxon>
        <taxon>Erysiphaceae</taxon>
        <taxon>Erysiphe</taxon>
    </lineage>
</organism>
<evidence type="ECO:0000256" key="1">
    <source>
        <dbReference type="ARBA" id="ARBA00004141"/>
    </source>
</evidence>
<evidence type="ECO:0000256" key="2">
    <source>
        <dbReference type="ARBA" id="ARBA00006824"/>
    </source>
</evidence>
<comment type="subcellular location">
    <subcellularLocation>
        <location evidence="1">Membrane</location>
        <topology evidence="1">Multi-pass membrane protein</topology>
    </subcellularLocation>
</comment>
<dbReference type="OrthoDB" id="10267969at2759"/>
<keyword evidence="8" id="KW-1185">Reference proteome</keyword>
<comment type="caution">
    <text evidence="7">The sequence shown here is derived from an EMBL/GenBank/DDBJ whole genome shotgun (WGS) entry which is preliminary data.</text>
</comment>
<gene>
    <name evidence="7" type="ORF">EPUL_001446</name>
</gene>
<dbReference type="GO" id="GO:0016020">
    <property type="term" value="C:membrane"/>
    <property type="evidence" value="ECO:0007669"/>
    <property type="project" value="UniProtKB-SubCell"/>
</dbReference>
<dbReference type="STRING" id="225359.A0A2S4PW18"/>
<proteinExistence type="inferred from homology"/>
<keyword evidence="4" id="KW-1133">Transmembrane helix</keyword>
<reference evidence="7 8" key="1">
    <citation type="submission" date="2017-10" db="EMBL/GenBank/DDBJ databases">
        <title>Development of genomic resources for the powdery mildew, Erysiphe pulchra.</title>
        <authorList>
            <person name="Wadl P.A."/>
            <person name="Mack B.M."/>
            <person name="Moore G."/>
            <person name="Beltz S.B."/>
        </authorList>
    </citation>
    <scope>NUCLEOTIDE SEQUENCE [LARGE SCALE GENOMIC DNA]</scope>
    <source>
        <strain evidence="7">Cflorida</strain>
    </source>
</reference>
<evidence type="ECO:0000313" key="8">
    <source>
        <dbReference type="Proteomes" id="UP000237438"/>
    </source>
</evidence>
<dbReference type="InterPro" id="IPR007248">
    <property type="entry name" value="Mpv17_PMP22"/>
</dbReference>
<evidence type="ECO:0000313" key="7">
    <source>
        <dbReference type="EMBL" id="POS86240.1"/>
    </source>
</evidence>
<keyword evidence="3" id="KW-0812">Transmembrane</keyword>
<dbReference type="Pfam" id="PF04117">
    <property type="entry name" value="Mpv17_PMP22"/>
    <property type="match status" value="1"/>
</dbReference>
<dbReference type="PANTHER" id="PTHR11266">
    <property type="entry name" value="PEROXISOMAL MEMBRANE PROTEIN 2, PXMP2 MPV17"/>
    <property type="match status" value="1"/>
</dbReference>
<dbReference type="GO" id="GO:0005739">
    <property type="term" value="C:mitochondrion"/>
    <property type="evidence" value="ECO:0007669"/>
    <property type="project" value="TreeGrafter"/>
</dbReference>